<dbReference type="Proteomes" id="UP000448867">
    <property type="component" value="Unassembled WGS sequence"/>
</dbReference>
<gene>
    <name evidence="1" type="ORF">GJU40_03540</name>
</gene>
<reference evidence="1 2" key="1">
    <citation type="submission" date="2019-11" db="EMBL/GenBank/DDBJ databases">
        <title>Bacillus lacus genome.</title>
        <authorList>
            <person name="Allen C.J."/>
            <person name="Newman J.D."/>
        </authorList>
    </citation>
    <scope>NUCLEOTIDE SEQUENCE [LARGE SCALE GENOMIC DNA]</scope>
    <source>
        <strain evidence="1 2">KCTC 33946</strain>
    </source>
</reference>
<name>A0A7X2IX37_9BACI</name>
<sequence>MLRYEFYPEAKLLLINQSNEKVQMLYIDRTWPMPRIGPRPPYYCYPEYQLNYPVI</sequence>
<protein>
    <submittedName>
        <fullName evidence="1">Uncharacterized protein</fullName>
    </submittedName>
</protein>
<evidence type="ECO:0000313" key="1">
    <source>
        <dbReference type="EMBL" id="MRX71245.1"/>
    </source>
</evidence>
<dbReference type="AlphaFoldDB" id="A0A7X2IX37"/>
<keyword evidence="2" id="KW-1185">Reference proteome</keyword>
<dbReference type="EMBL" id="WKKI01000003">
    <property type="protein sequence ID" value="MRX71245.1"/>
    <property type="molecule type" value="Genomic_DNA"/>
</dbReference>
<proteinExistence type="predicted"/>
<dbReference type="RefSeq" id="WP_154306375.1">
    <property type="nucleotide sequence ID" value="NZ_WKKI01000003.1"/>
</dbReference>
<evidence type="ECO:0000313" key="2">
    <source>
        <dbReference type="Proteomes" id="UP000448867"/>
    </source>
</evidence>
<comment type="caution">
    <text evidence="1">The sequence shown here is derived from an EMBL/GenBank/DDBJ whole genome shotgun (WGS) entry which is preliminary data.</text>
</comment>
<organism evidence="1 2">
    <name type="scientific">Metabacillus lacus</name>
    <dbReference type="NCBI Taxonomy" id="1983721"/>
    <lineage>
        <taxon>Bacteria</taxon>
        <taxon>Bacillati</taxon>
        <taxon>Bacillota</taxon>
        <taxon>Bacilli</taxon>
        <taxon>Bacillales</taxon>
        <taxon>Bacillaceae</taxon>
        <taxon>Metabacillus</taxon>
    </lineage>
</organism>
<accession>A0A7X2IX37</accession>
<dbReference type="OrthoDB" id="2931105at2"/>